<dbReference type="GO" id="GO:0051087">
    <property type="term" value="F:protein-folding chaperone binding"/>
    <property type="evidence" value="ECO:0007669"/>
    <property type="project" value="InterPro"/>
</dbReference>
<evidence type="ECO:0000313" key="6">
    <source>
        <dbReference type="Proteomes" id="UP000751190"/>
    </source>
</evidence>
<dbReference type="Gene3D" id="1.10.287.110">
    <property type="entry name" value="DnaJ domain"/>
    <property type="match status" value="1"/>
</dbReference>
<dbReference type="GO" id="GO:0001671">
    <property type="term" value="F:ATPase activator activity"/>
    <property type="evidence" value="ECO:0007669"/>
    <property type="project" value="InterPro"/>
</dbReference>
<dbReference type="EMBL" id="JAGTXO010000037">
    <property type="protein sequence ID" value="KAG8459823.1"/>
    <property type="molecule type" value="Genomic_DNA"/>
</dbReference>
<evidence type="ECO:0000313" key="5">
    <source>
        <dbReference type="EMBL" id="KAG8459823.1"/>
    </source>
</evidence>
<evidence type="ECO:0000256" key="3">
    <source>
        <dbReference type="SAM" id="MobiDB-lite"/>
    </source>
</evidence>
<dbReference type="InterPro" id="IPR036386">
    <property type="entry name" value="HscB_C_sf"/>
</dbReference>
<dbReference type="NCBIfam" id="TIGR00714">
    <property type="entry name" value="hscB"/>
    <property type="match status" value="1"/>
</dbReference>
<dbReference type="InterPro" id="IPR009073">
    <property type="entry name" value="HscB_oligo_C"/>
</dbReference>
<name>A0A8J5XAG2_DIALT</name>
<dbReference type="InterPro" id="IPR004640">
    <property type="entry name" value="HscB"/>
</dbReference>
<feature type="domain" description="Co-chaperone HscB C-terminal oligomerisation" evidence="4">
    <location>
        <begin position="123"/>
        <end position="190"/>
    </location>
</feature>
<dbReference type="AlphaFoldDB" id="A0A8J5XAG2"/>
<feature type="compositionally biased region" description="Basic residues" evidence="3">
    <location>
        <begin position="1"/>
        <end position="10"/>
    </location>
</feature>
<dbReference type="SUPFAM" id="SSF47144">
    <property type="entry name" value="HSC20 (HSCB), C-terminal oligomerisation domain"/>
    <property type="match status" value="1"/>
</dbReference>
<dbReference type="SUPFAM" id="SSF46565">
    <property type="entry name" value="Chaperone J-domain"/>
    <property type="match status" value="1"/>
</dbReference>
<accession>A0A8J5XAG2</accession>
<dbReference type="GO" id="GO:0051259">
    <property type="term" value="P:protein complex oligomerization"/>
    <property type="evidence" value="ECO:0007669"/>
    <property type="project" value="InterPro"/>
</dbReference>
<dbReference type="OrthoDB" id="448954at2759"/>
<reference evidence="5" key="1">
    <citation type="submission" date="2021-05" db="EMBL/GenBank/DDBJ databases">
        <title>The genome of the haptophyte Pavlova lutheri (Diacronema luteri, Pavlovales) - a model for lipid biosynthesis in eukaryotic algae.</title>
        <authorList>
            <person name="Hulatt C.J."/>
            <person name="Posewitz M.C."/>
        </authorList>
    </citation>
    <scope>NUCLEOTIDE SEQUENCE</scope>
    <source>
        <strain evidence="5">NIVA-4/92</strain>
    </source>
</reference>
<comment type="caution">
    <text evidence="5">The sequence shown here is derived from an EMBL/GenBank/DDBJ whole genome shotgun (WGS) entry which is preliminary data.</text>
</comment>
<dbReference type="Gene3D" id="1.20.1280.20">
    <property type="entry name" value="HscB, C-terminal domain"/>
    <property type="match status" value="1"/>
</dbReference>
<dbReference type="InterPro" id="IPR036869">
    <property type="entry name" value="J_dom_sf"/>
</dbReference>
<proteinExistence type="inferred from homology"/>
<dbReference type="PANTHER" id="PTHR14021:SF15">
    <property type="entry name" value="IRON-SULFUR CLUSTER CO-CHAPERONE PROTEIN HSCB"/>
    <property type="match status" value="1"/>
</dbReference>
<dbReference type="OMA" id="LMFIERF"/>
<dbReference type="Pfam" id="PF07743">
    <property type="entry name" value="HSCB_C"/>
    <property type="match status" value="1"/>
</dbReference>
<protein>
    <recommendedName>
        <fullName evidence="4">Co-chaperone HscB C-terminal oligomerisation domain-containing protein</fullName>
    </recommendedName>
</protein>
<feature type="compositionally biased region" description="Low complexity" evidence="3">
    <location>
        <begin position="11"/>
        <end position="23"/>
    </location>
</feature>
<keyword evidence="6" id="KW-1185">Reference proteome</keyword>
<evidence type="ECO:0000256" key="2">
    <source>
        <dbReference type="ARBA" id="ARBA00023186"/>
    </source>
</evidence>
<sequence>MLLHASRRAAARAAPAARRGAQRLQTRPPSGPDYFALTECERRFDLDLTALHERYKSFMVQIHPDKLARRPADEQQELASRAATLTQAVGVLRDPAQRAKHLLELHGRPLGEEATGESVGAPFLAQMLDAREAVEEAKSEAELHRLDRDNDALVQTLSAALAGAFARRDLDEASRLTAQLQYLQRIGAEIRQRRE</sequence>
<dbReference type="PANTHER" id="PTHR14021">
    <property type="entry name" value="IRON-SULFUR CLUSTER CO-CHAPERONE PROTEIN HSCB"/>
    <property type="match status" value="1"/>
</dbReference>
<dbReference type="GO" id="GO:0005739">
    <property type="term" value="C:mitochondrion"/>
    <property type="evidence" value="ECO:0007669"/>
    <property type="project" value="TreeGrafter"/>
</dbReference>
<evidence type="ECO:0000256" key="1">
    <source>
        <dbReference type="ARBA" id="ARBA00010476"/>
    </source>
</evidence>
<organism evidence="5 6">
    <name type="scientific">Diacronema lutheri</name>
    <name type="common">Unicellular marine alga</name>
    <name type="synonym">Monochrysis lutheri</name>
    <dbReference type="NCBI Taxonomy" id="2081491"/>
    <lineage>
        <taxon>Eukaryota</taxon>
        <taxon>Haptista</taxon>
        <taxon>Haptophyta</taxon>
        <taxon>Pavlovophyceae</taxon>
        <taxon>Pavlovales</taxon>
        <taxon>Pavlovaceae</taxon>
        <taxon>Diacronema</taxon>
    </lineage>
</organism>
<dbReference type="Proteomes" id="UP000751190">
    <property type="component" value="Unassembled WGS sequence"/>
</dbReference>
<gene>
    <name evidence="5" type="ORF">KFE25_014386</name>
</gene>
<keyword evidence="2" id="KW-0143">Chaperone</keyword>
<comment type="similarity">
    <text evidence="1">Belongs to the HscB family.</text>
</comment>
<dbReference type="GO" id="GO:0044571">
    <property type="term" value="P:[2Fe-2S] cluster assembly"/>
    <property type="evidence" value="ECO:0007669"/>
    <property type="project" value="InterPro"/>
</dbReference>
<feature type="region of interest" description="Disordered" evidence="3">
    <location>
        <begin position="1"/>
        <end position="32"/>
    </location>
</feature>
<evidence type="ECO:0000259" key="4">
    <source>
        <dbReference type="Pfam" id="PF07743"/>
    </source>
</evidence>